<accession>A0A067MHD9</accession>
<proteinExistence type="predicted"/>
<reference evidence="2" key="1">
    <citation type="journal article" date="2014" name="Proc. Natl. Acad. Sci. U.S.A.">
        <title>Extensive sampling of basidiomycete genomes demonstrates inadequacy of the white-rot/brown-rot paradigm for wood decay fungi.</title>
        <authorList>
            <person name="Riley R."/>
            <person name="Salamov A.A."/>
            <person name="Brown D.W."/>
            <person name="Nagy L.G."/>
            <person name="Floudas D."/>
            <person name="Held B.W."/>
            <person name="Levasseur A."/>
            <person name="Lombard V."/>
            <person name="Morin E."/>
            <person name="Otillar R."/>
            <person name="Lindquist E.A."/>
            <person name="Sun H."/>
            <person name="LaButti K.M."/>
            <person name="Schmutz J."/>
            <person name="Jabbour D."/>
            <person name="Luo H."/>
            <person name="Baker S.E."/>
            <person name="Pisabarro A.G."/>
            <person name="Walton J.D."/>
            <person name="Blanchette R.A."/>
            <person name="Henrissat B."/>
            <person name="Martin F."/>
            <person name="Cullen D."/>
            <person name="Hibbett D.S."/>
            <person name="Grigoriev I.V."/>
        </authorList>
    </citation>
    <scope>NUCLEOTIDE SEQUENCE [LARGE SCALE GENOMIC DNA]</scope>
    <source>
        <strain evidence="2">FD-172 SS1</strain>
    </source>
</reference>
<name>A0A067MHD9_BOTB1</name>
<dbReference type="OrthoDB" id="3254719at2759"/>
<dbReference type="AlphaFoldDB" id="A0A067MHD9"/>
<dbReference type="Proteomes" id="UP000027195">
    <property type="component" value="Unassembled WGS sequence"/>
</dbReference>
<evidence type="ECO:0000313" key="1">
    <source>
        <dbReference type="EMBL" id="KDQ14934.1"/>
    </source>
</evidence>
<dbReference type="InParanoid" id="A0A067MHD9"/>
<evidence type="ECO:0000313" key="2">
    <source>
        <dbReference type="Proteomes" id="UP000027195"/>
    </source>
</evidence>
<organism evidence="1 2">
    <name type="scientific">Botryobasidium botryosum (strain FD-172 SS1)</name>
    <dbReference type="NCBI Taxonomy" id="930990"/>
    <lineage>
        <taxon>Eukaryota</taxon>
        <taxon>Fungi</taxon>
        <taxon>Dikarya</taxon>
        <taxon>Basidiomycota</taxon>
        <taxon>Agaricomycotina</taxon>
        <taxon>Agaricomycetes</taxon>
        <taxon>Cantharellales</taxon>
        <taxon>Botryobasidiaceae</taxon>
        <taxon>Botryobasidium</taxon>
    </lineage>
</organism>
<sequence>MHAMYREKWVKGFKIDEDKIAKLVSSDTDNTSTHRMTDLIFHVVHQLDRDAYQYIAGSAREPNPKPGQEPIPVLVIVLDQDNDEGALRKRELGPIDESIKIALPHALTGPGIWELRL</sequence>
<keyword evidence="2" id="KW-1185">Reference proteome</keyword>
<dbReference type="EMBL" id="KL198035">
    <property type="protein sequence ID" value="KDQ14934.1"/>
    <property type="molecule type" value="Genomic_DNA"/>
</dbReference>
<dbReference type="HOGENOM" id="CLU_152113_0_0_1"/>
<gene>
    <name evidence="1" type="ORF">BOTBODRAFT_131939</name>
</gene>
<protein>
    <submittedName>
        <fullName evidence="1">Uncharacterized protein</fullName>
    </submittedName>
</protein>